<dbReference type="AlphaFoldDB" id="A0A2R6XXK5"/>
<evidence type="ECO:0000313" key="2">
    <source>
        <dbReference type="Proteomes" id="UP000244338"/>
    </source>
</evidence>
<evidence type="ECO:0000313" key="1">
    <source>
        <dbReference type="EMBL" id="PTQ55148.1"/>
    </source>
</evidence>
<dbReference type="EMBL" id="PEBX01000180">
    <property type="protein sequence ID" value="PTQ55148.1"/>
    <property type="molecule type" value="Genomic_DNA"/>
</dbReference>
<protein>
    <submittedName>
        <fullName evidence="1">Uncharacterized protein</fullName>
    </submittedName>
</protein>
<sequence>MTVPRFNSREMVDLWHPITSAIACKVFPSYEGRQFARDHTA</sequence>
<gene>
    <name evidence="1" type="ORF">BSOLF_0073</name>
</gene>
<name>A0A2R6XXK5_9BACL</name>
<dbReference type="Proteomes" id="UP000244338">
    <property type="component" value="Unassembled WGS sequence"/>
</dbReference>
<accession>A0A2R6XXK5</accession>
<comment type="caution">
    <text evidence="1">The sequence shown here is derived from an EMBL/GenBank/DDBJ whole genome shotgun (WGS) entry which is preliminary data.</text>
</comment>
<reference evidence="2" key="1">
    <citation type="journal article" date="2018" name="Sci. Rep.">
        <title>Lignite coal burning seam in the remote Altai Mountains harbors a hydrogen-driven thermophilic microbial community.</title>
        <authorList>
            <person name="Kadnikov V.V."/>
            <person name="Mardanov A.V."/>
            <person name="Ivasenko D.A."/>
            <person name="Antsiferov D.V."/>
            <person name="Beletsky A.V."/>
            <person name="Karnachuk O.V."/>
            <person name="Ravin N.V."/>
        </authorList>
    </citation>
    <scope>NUCLEOTIDE SEQUENCE [LARGE SCALE GENOMIC DNA]</scope>
</reference>
<organism evidence="1 2">
    <name type="scientific">Candidatus Carbonibacillus altaicus</name>
    <dbReference type="NCBI Taxonomy" id="2163959"/>
    <lineage>
        <taxon>Bacteria</taxon>
        <taxon>Bacillati</taxon>
        <taxon>Bacillota</taxon>
        <taxon>Bacilli</taxon>
        <taxon>Bacillales</taxon>
        <taxon>Candidatus Carbonibacillus</taxon>
    </lineage>
</organism>
<proteinExistence type="predicted"/>
<dbReference type="PROSITE" id="PS51257">
    <property type="entry name" value="PROKAR_LIPOPROTEIN"/>
    <property type="match status" value="1"/>
</dbReference>